<dbReference type="Gene3D" id="1.25.40.10">
    <property type="entry name" value="Tetratricopeptide repeat domain"/>
    <property type="match status" value="1"/>
</dbReference>
<dbReference type="RefSeq" id="WP_158552234.1">
    <property type="nucleotide sequence ID" value="NZ_CP060636.1"/>
</dbReference>
<dbReference type="InterPro" id="IPR011990">
    <property type="entry name" value="TPR-like_helical_dom_sf"/>
</dbReference>
<accession>A0A7G9GN85</accession>
<dbReference type="PANTHER" id="PTHR11102:SF160">
    <property type="entry name" value="ERAD-ASSOCIATED E3 UBIQUITIN-PROTEIN LIGASE COMPONENT HRD3"/>
    <property type="match status" value="1"/>
</dbReference>
<dbReference type="InterPro" id="IPR050767">
    <property type="entry name" value="Sel1_AlgK"/>
</dbReference>
<gene>
    <name evidence="1" type="ORF">H9Q80_18830</name>
</gene>
<keyword evidence="2" id="KW-1185">Reference proteome</keyword>
<dbReference type="SUPFAM" id="SSF81901">
    <property type="entry name" value="HCP-like"/>
    <property type="match status" value="1"/>
</dbReference>
<name>A0A7G9GN85_9FIRM</name>
<dbReference type="PANTHER" id="PTHR11102">
    <property type="entry name" value="SEL-1-LIKE PROTEIN"/>
    <property type="match status" value="1"/>
</dbReference>
<dbReference type="EMBL" id="CP060636">
    <property type="protein sequence ID" value="QNM12267.1"/>
    <property type="molecule type" value="Genomic_DNA"/>
</dbReference>
<proteinExistence type="predicted"/>
<organism evidence="1 2">
    <name type="scientific">[Eubacterium] hominis</name>
    <dbReference type="NCBI Taxonomy" id="2764325"/>
    <lineage>
        <taxon>Bacteria</taxon>
        <taxon>Bacillati</taxon>
        <taxon>Bacillota</taxon>
        <taxon>Erysipelotrichia</taxon>
        <taxon>Erysipelotrichales</taxon>
        <taxon>Erysipelotrichaceae</taxon>
        <taxon>Amedibacillus</taxon>
    </lineage>
</organism>
<dbReference type="KEGG" id="ehn:H9Q80_18830"/>
<reference evidence="1 2" key="1">
    <citation type="submission" date="2020-08" db="EMBL/GenBank/DDBJ databases">
        <authorList>
            <person name="Liu C."/>
            <person name="Sun Q."/>
        </authorList>
    </citation>
    <scope>NUCLEOTIDE SEQUENCE [LARGE SCALE GENOMIC DNA]</scope>
    <source>
        <strain evidence="1 2">NSJ-61</strain>
    </source>
</reference>
<dbReference type="SMART" id="SM00671">
    <property type="entry name" value="SEL1"/>
    <property type="match status" value="3"/>
</dbReference>
<dbReference type="Pfam" id="PF08238">
    <property type="entry name" value="Sel1"/>
    <property type="match status" value="3"/>
</dbReference>
<protein>
    <submittedName>
        <fullName evidence="1">Sel1 repeat family protein</fullName>
    </submittedName>
</protein>
<sequence>MEESIKDQFLRTYRRESSFLDSIKQKAALGDENAMYQLGLCYYYGNYGVPKNNKTAFDWFIKAANLGHMIAQYYTGYCFEKSIGVPRNAVQRAKYYGLAAQQGFMNAQYEMGYLYEYGIGIEKDEKKLRKCFN</sequence>
<evidence type="ECO:0000313" key="1">
    <source>
        <dbReference type="EMBL" id="QNM12267.1"/>
    </source>
</evidence>
<dbReference type="InterPro" id="IPR006597">
    <property type="entry name" value="Sel1-like"/>
</dbReference>
<evidence type="ECO:0000313" key="2">
    <source>
        <dbReference type="Proteomes" id="UP000515856"/>
    </source>
</evidence>
<dbReference type="Proteomes" id="UP000515856">
    <property type="component" value="Chromosome"/>
</dbReference>
<dbReference type="AlphaFoldDB" id="A0A7G9GN85"/>